<dbReference type="GO" id="GO:0047444">
    <property type="term" value="F:N-acylneuraminate-9-phosphate synthase activity"/>
    <property type="evidence" value="ECO:0007669"/>
    <property type="project" value="TreeGrafter"/>
</dbReference>
<dbReference type="Gene3D" id="3.20.20.70">
    <property type="entry name" value="Aldolase class I"/>
    <property type="match status" value="1"/>
</dbReference>
<comment type="caution">
    <text evidence="2">The sequence shown here is derived from an EMBL/GenBank/DDBJ whole genome shotgun (WGS) entry which is preliminary data.</text>
</comment>
<dbReference type="InterPro" id="IPR013132">
    <property type="entry name" value="PseI/NeuA/B-like_N"/>
</dbReference>
<protein>
    <recommendedName>
        <fullName evidence="1">PseI/NeuA/B-like domain-containing protein</fullName>
    </recommendedName>
</protein>
<dbReference type="InterPro" id="IPR051690">
    <property type="entry name" value="PseI-like"/>
</dbReference>
<reference evidence="2" key="1">
    <citation type="journal article" date="2014" name="Front. Microbiol.">
        <title>High frequency of phylogenetically diverse reductive dehalogenase-homologous genes in deep subseafloor sedimentary metagenomes.</title>
        <authorList>
            <person name="Kawai M."/>
            <person name="Futagami T."/>
            <person name="Toyoda A."/>
            <person name="Takaki Y."/>
            <person name="Nishi S."/>
            <person name="Hori S."/>
            <person name="Arai W."/>
            <person name="Tsubouchi T."/>
            <person name="Morono Y."/>
            <person name="Uchiyama I."/>
            <person name="Ito T."/>
            <person name="Fujiyama A."/>
            <person name="Inagaki F."/>
            <person name="Takami H."/>
        </authorList>
    </citation>
    <scope>NUCLEOTIDE SEQUENCE</scope>
    <source>
        <strain evidence="2">Expedition CK06-06</strain>
    </source>
</reference>
<accession>X1CP67</accession>
<feature type="domain" description="PseI/NeuA/B-like" evidence="1">
    <location>
        <begin position="32"/>
        <end position="60"/>
    </location>
</feature>
<proteinExistence type="predicted"/>
<evidence type="ECO:0000313" key="2">
    <source>
        <dbReference type="EMBL" id="GAH09567.1"/>
    </source>
</evidence>
<evidence type="ECO:0000259" key="1">
    <source>
        <dbReference type="Pfam" id="PF03102"/>
    </source>
</evidence>
<feature type="non-terminal residue" evidence="2">
    <location>
        <position position="77"/>
    </location>
</feature>
<dbReference type="AlphaFoldDB" id="X1CP67"/>
<sequence>MEGWQGKHGVYLIAEIGGNHEGDFEYARRLTELACESGVDAVKFQIYTGDTLVSKKEDPVQNAHFKRFELTSDQYIS</sequence>
<dbReference type="PANTHER" id="PTHR42966">
    <property type="entry name" value="N-ACETYLNEURAMINATE SYNTHASE"/>
    <property type="match status" value="1"/>
</dbReference>
<dbReference type="EMBL" id="BART01036299">
    <property type="protein sequence ID" value="GAH09567.1"/>
    <property type="molecule type" value="Genomic_DNA"/>
</dbReference>
<organism evidence="2">
    <name type="scientific">marine sediment metagenome</name>
    <dbReference type="NCBI Taxonomy" id="412755"/>
    <lineage>
        <taxon>unclassified sequences</taxon>
        <taxon>metagenomes</taxon>
        <taxon>ecological metagenomes</taxon>
    </lineage>
</organism>
<dbReference type="InterPro" id="IPR013785">
    <property type="entry name" value="Aldolase_TIM"/>
</dbReference>
<name>X1CP67_9ZZZZ</name>
<gene>
    <name evidence="2" type="ORF">S01H4_61275</name>
</gene>
<dbReference type="Pfam" id="PF03102">
    <property type="entry name" value="NeuB"/>
    <property type="match status" value="1"/>
</dbReference>
<dbReference type="GO" id="GO:0016051">
    <property type="term" value="P:carbohydrate biosynthetic process"/>
    <property type="evidence" value="ECO:0007669"/>
    <property type="project" value="InterPro"/>
</dbReference>
<dbReference type="SUPFAM" id="SSF51569">
    <property type="entry name" value="Aldolase"/>
    <property type="match status" value="1"/>
</dbReference>
<dbReference type="PANTHER" id="PTHR42966:SF1">
    <property type="entry name" value="SIALIC ACID SYNTHASE"/>
    <property type="match status" value="1"/>
</dbReference>